<protein>
    <submittedName>
        <fullName evidence="1">Uncharacterized protein</fullName>
    </submittedName>
</protein>
<reference evidence="1 2" key="2">
    <citation type="submission" date="2020-08" db="EMBL/GenBank/DDBJ databases">
        <title>Adhaeribacter dokdonensis sp. nov., isolated from the rhizosphere of Elymus tsukushiensis, a plant native to the Dokdo Islands, Republic of Korea.</title>
        <authorList>
            <person name="Ghim S.Y."/>
        </authorList>
    </citation>
    <scope>NUCLEOTIDE SEQUENCE [LARGE SCALE GENOMIC DNA]</scope>
    <source>
        <strain evidence="1 2">KUDC8001</strain>
    </source>
</reference>
<dbReference type="RefSeq" id="WP_182412658.1">
    <property type="nucleotide sequence ID" value="NZ_CP055153.1"/>
</dbReference>
<evidence type="ECO:0000313" key="2">
    <source>
        <dbReference type="Proteomes" id="UP000514509"/>
    </source>
</evidence>
<keyword evidence="2" id="KW-1185">Reference proteome</keyword>
<gene>
    <name evidence="1" type="ORF">HUW48_20170</name>
</gene>
<evidence type="ECO:0000313" key="1">
    <source>
        <dbReference type="EMBL" id="QMU30202.1"/>
    </source>
</evidence>
<proteinExistence type="predicted"/>
<dbReference type="EMBL" id="CP055153">
    <property type="protein sequence ID" value="QMU30202.1"/>
    <property type="molecule type" value="Genomic_DNA"/>
</dbReference>
<accession>A0A7L7LBI9</accession>
<reference evidence="1 2" key="1">
    <citation type="submission" date="2020-06" db="EMBL/GenBank/DDBJ databases">
        <authorList>
            <person name="Hwang Y.J."/>
        </authorList>
    </citation>
    <scope>NUCLEOTIDE SEQUENCE [LARGE SCALE GENOMIC DNA]</scope>
    <source>
        <strain evidence="1 2">KUDC8001</strain>
    </source>
</reference>
<sequence>MVISSANYSRIFIFLFLFSFVILSGCNSGKIPCPEPGGGRKFTIFRKKADTANPGQEGFGQSKLVGYDKNGLMKKKSYKGLKQKPKRLKSV</sequence>
<organism evidence="1 2">
    <name type="scientific">Adhaeribacter radiodurans</name>
    <dbReference type="NCBI Taxonomy" id="2745197"/>
    <lineage>
        <taxon>Bacteria</taxon>
        <taxon>Pseudomonadati</taxon>
        <taxon>Bacteroidota</taxon>
        <taxon>Cytophagia</taxon>
        <taxon>Cytophagales</taxon>
        <taxon>Hymenobacteraceae</taxon>
        <taxon>Adhaeribacter</taxon>
    </lineage>
</organism>
<dbReference type="Proteomes" id="UP000514509">
    <property type="component" value="Chromosome"/>
</dbReference>
<dbReference type="KEGG" id="add:HUW48_20170"/>
<dbReference type="AlphaFoldDB" id="A0A7L7LBI9"/>
<name>A0A7L7LBI9_9BACT</name>